<accession>A0AA41DB68</accession>
<evidence type="ECO:0000313" key="4">
    <source>
        <dbReference type="Proteomes" id="UP000698924"/>
    </source>
</evidence>
<sequence>MKKMITFLMMVVMTVQFSLARDVITMNPKELPVAAQTFLKQYFENRQISYIKVESEFLSKKYEVVMTDRTKIEFDGKGNWEEVDCKRSELPKTLVPDYIQRFINEQYPGVTYHKIERDRGEIEVELSNRLSLKFNKKGQLIDIDD</sequence>
<keyword evidence="4" id="KW-1185">Reference proteome</keyword>
<evidence type="ECO:0000259" key="2">
    <source>
        <dbReference type="Pfam" id="PF11396"/>
    </source>
</evidence>
<dbReference type="EMBL" id="JACJMO010000010">
    <property type="protein sequence ID" value="MBM6857627.1"/>
    <property type="molecule type" value="Genomic_DNA"/>
</dbReference>
<evidence type="ECO:0000256" key="1">
    <source>
        <dbReference type="SAM" id="SignalP"/>
    </source>
</evidence>
<protein>
    <submittedName>
        <fullName evidence="3">PepSY-like domain-containing protein</fullName>
    </submittedName>
</protein>
<dbReference type="SUPFAM" id="SSF160574">
    <property type="entry name" value="BT0923-like"/>
    <property type="match status" value="1"/>
</dbReference>
<feature type="domain" description="Putative beta-lactamase-inhibitor-like PepSY-like" evidence="2">
    <location>
        <begin position="60"/>
        <end position="141"/>
    </location>
</feature>
<feature type="signal peptide" evidence="1">
    <location>
        <begin position="1"/>
        <end position="20"/>
    </location>
</feature>
<reference evidence="3 4" key="1">
    <citation type="journal article" date="2021" name="Sci. Rep.">
        <title>The distribution of antibiotic resistance genes in chicken gut microbiota commensals.</title>
        <authorList>
            <person name="Juricova H."/>
            <person name="Matiasovicova J."/>
            <person name="Kubasova T."/>
            <person name="Cejkova D."/>
            <person name="Rychlik I."/>
        </authorList>
    </citation>
    <scope>NUCLEOTIDE SEQUENCE [LARGE SCALE GENOMIC DNA]</scope>
    <source>
        <strain evidence="3 4">An421</strain>
    </source>
</reference>
<dbReference type="AlphaFoldDB" id="A0AA41DB68"/>
<organism evidence="3 4">
    <name type="scientific">Caecibacteroides pullorum</name>
    <dbReference type="NCBI Taxonomy" id="2725562"/>
    <lineage>
        <taxon>Bacteria</taxon>
        <taxon>Pseudomonadati</taxon>
        <taxon>Bacteroidota</taxon>
        <taxon>Bacteroidia</taxon>
        <taxon>Bacteroidales</taxon>
        <taxon>Bacteroidaceae</taxon>
        <taxon>Caecibacteroides</taxon>
    </lineage>
</organism>
<feature type="chain" id="PRO_5041318924" evidence="1">
    <location>
        <begin position="21"/>
        <end position="145"/>
    </location>
</feature>
<proteinExistence type="predicted"/>
<dbReference type="InterPro" id="IPR021533">
    <property type="entry name" value="PepSY-like"/>
</dbReference>
<dbReference type="Proteomes" id="UP000698924">
    <property type="component" value="Unassembled WGS sequence"/>
</dbReference>
<name>A0AA41DB68_9BACT</name>
<dbReference type="RefSeq" id="WP_204971735.1">
    <property type="nucleotide sequence ID" value="NZ_JAAZTS010000011.1"/>
</dbReference>
<comment type="caution">
    <text evidence="3">The sequence shown here is derived from an EMBL/GenBank/DDBJ whole genome shotgun (WGS) entry which is preliminary data.</text>
</comment>
<dbReference type="Gene3D" id="3.40.1420.30">
    <property type="match status" value="1"/>
</dbReference>
<dbReference type="Pfam" id="PF11396">
    <property type="entry name" value="PepSY_like"/>
    <property type="match status" value="1"/>
</dbReference>
<keyword evidence="1" id="KW-0732">Signal</keyword>
<evidence type="ECO:0000313" key="3">
    <source>
        <dbReference type="EMBL" id="MBM6857627.1"/>
    </source>
</evidence>
<gene>
    <name evidence="3" type="ORF">H6D15_08460</name>
</gene>